<feature type="transmembrane region" description="Helical" evidence="6">
    <location>
        <begin position="142"/>
        <end position="172"/>
    </location>
</feature>
<evidence type="ECO:0000256" key="4">
    <source>
        <dbReference type="ARBA" id="ARBA00022989"/>
    </source>
</evidence>
<dbReference type="STRING" id="338966.Ppro_0660"/>
<proteinExistence type="inferred from homology"/>
<evidence type="ECO:0000256" key="5">
    <source>
        <dbReference type="ARBA" id="ARBA00023136"/>
    </source>
</evidence>
<dbReference type="RefSeq" id="WP_011734604.1">
    <property type="nucleotide sequence ID" value="NC_008609.1"/>
</dbReference>
<keyword evidence="8" id="KW-1185">Reference proteome</keyword>
<reference evidence="7 8" key="1">
    <citation type="submission" date="2006-10" db="EMBL/GenBank/DDBJ databases">
        <title>Complete sequence of chromosome of Pelobacter propionicus DSM 2379.</title>
        <authorList>
            <consortium name="US DOE Joint Genome Institute"/>
            <person name="Copeland A."/>
            <person name="Lucas S."/>
            <person name="Lapidus A."/>
            <person name="Barry K."/>
            <person name="Detter J.C."/>
            <person name="Glavina del Rio T."/>
            <person name="Hammon N."/>
            <person name="Israni S."/>
            <person name="Dalin E."/>
            <person name="Tice H."/>
            <person name="Pitluck S."/>
            <person name="Saunders E."/>
            <person name="Brettin T."/>
            <person name="Bruce D."/>
            <person name="Han C."/>
            <person name="Tapia R."/>
            <person name="Schmutz J."/>
            <person name="Larimer F."/>
            <person name="Land M."/>
            <person name="Hauser L."/>
            <person name="Kyrpides N."/>
            <person name="Kim E."/>
            <person name="Lovley D."/>
            <person name="Richardson P."/>
        </authorList>
    </citation>
    <scope>NUCLEOTIDE SEQUENCE [LARGE SCALE GENOMIC DNA]</scope>
    <source>
        <strain evidence="8">DSM 2379 / NBRC 103807 / OttBd1</strain>
    </source>
</reference>
<dbReference type="HOGENOM" id="CLU_084189_1_0_7"/>
<comment type="similarity">
    <text evidence="2">Belongs to the nurim family.</text>
</comment>
<dbReference type="InterPro" id="IPR033580">
    <property type="entry name" value="Nurim-like"/>
</dbReference>
<dbReference type="PANTHER" id="PTHR31040">
    <property type="entry name" value="NURIM"/>
    <property type="match status" value="1"/>
</dbReference>
<sequence>MILLPDTTFKGSVLSDCTPFTLRFILFAIIHSLLASQWCKSLVCRGSKKILAACRLFYNLLSLVLLAWVMADTGCGRVLYFAPGVWSLAMYLLQILVTAALFSCLRQTGVGNFLGIAQLHGSGDRQPQLIDDGWYAVVRHPLYLLSIIFLILSPVMTAQRALLTVLAIPYFIIGGHLEERRLVEEFGDSYRRYRQQIPFLIPWPRRSRTPNLN</sequence>
<feature type="transmembrane region" description="Helical" evidence="6">
    <location>
        <begin position="20"/>
        <end position="38"/>
    </location>
</feature>
<accession>A1ALS1</accession>
<evidence type="ECO:0000256" key="2">
    <source>
        <dbReference type="ARBA" id="ARBA00010631"/>
    </source>
</evidence>
<dbReference type="OrthoDB" id="5417332at2"/>
<dbReference type="Proteomes" id="UP000006732">
    <property type="component" value="Chromosome"/>
</dbReference>
<evidence type="ECO:0000256" key="6">
    <source>
        <dbReference type="SAM" id="Phobius"/>
    </source>
</evidence>
<dbReference type="GO" id="GO:0016020">
    <property type="term" value="C:membrane"/>
    <property type="evidence" value="ECO:0007669"/>
    <property type="project" value="UniProtKB-SubCell"/>
</dbReference>
<dbReference type="KEGG" id="ppd:Ppro_0660"/>
<comment type="subcellular location">
    <subcellularLocation>
        <location evidence="1">Membrane</location>
        <topology evidence="1">Multi-pass membrane protein</topology>
    </subcellularLocation>
</comment>
<keyword evidence="3 6" id="KW-0812">Transmembrane</keyword>
<dbReference type="PANTHER" id="PTHR31040:SF1">
    <property type="entry name" value="NURIM"/>
    <property type="match status" value="1"/>
</dbReference>
<feature type="transmembrane region" description="Helical" evidence="6">
    <location>
        <begin position="50"/>
        <end position="71"/>
    </location>
</feature>
<organism evidence="7 8">
    <name type="scientific">Pelobacter propionicus (strain DSM 2379 / NBRC 103807 / OttBd1)</name>
    <dbReference type="NCBI Taxonomy" id="338966"/>
    <lineage>
        <taxon>Bacteria</taxon>
        <taxon>Pseudomonadati</taxon>
        <taxon>Thermodesulfobacteriota</taxon>
        <taxon>Desulfuromonadia</taxon>
        <taxon>Desulfuromonadales</taxon>
        <taxon>Desulfuromonadaceae</taxon>
        <taxon>Pelobacter</taxon>
    </lineage>
</organism>
<dbReference type="eggNOG" id="COG2020">
    <property type="taxonomic scope" value="Bacteria"/>
</dbReference>
<dbReference type="Gene3D" id="1.20.120.1630">
    <property type="match status" value="1"/>
</dbReference>
<gene>
    <name evidence="7" type="ordered locus">Ppro_0660</name>
</gene>
<keyword evidence="4 6" id="KW-1133">Transmembrane helix</keyword>
<evidence type="ECO:0000313" key="8">
    <source>
        <dbReference type="Proteomes" id="UP000006732"/>
    </source>
</evidence>
<evidence type="ECO:0000256" key="3">
    <source>
        <dbReference type="ARBA" id="ARBA00022692"/>
    </source>
</evidence>
<feature type="transmembrane region" description="Helical" evidence="6">
    <location>
        <begin position="83"/>
        <end position="105"/>
    </location>
</feature>
<dbReference type="EMBL" id="CP000482">
    <property type="protein sequence ID" value="ABK98291.1"/>
    <property type="molecule type" value="Genomic_DNA"/>
</dbReference>
<evidence type="ECO:0000313" key="7">
    <source>
        <dbReference type="EMBL" id="ABK98291.1"/>
    </source>
</evidence>
<evidence type="ECO:0000256" key="1">
    <source>
        <dbReference type="ARBA" id="ARBA00004141"/>
    </source>
</evidence>
<dbReference type="AlphaFoldDB" id="A1ALS1"/>
<protein>
    <submittedName>
        <fullName evidence="7">Uncharacterized protein</fullName>
    </submittedName>
</protein>
<name>A1ALS1_PELPD</name>
<keyword evidence="5 6" id="KW-0472">Membrane</keyword>